<dbReference type="RefSeq" id="WP_147847709.1">
    <property type="nucleotide sequence ID" value="NZ_VDUZ01000015.1"/>
</dbReference>
<name>A0A5C8PMG2_9HYPH</name>
<keyword evidence="3" id="KW-1185">Reference proteome</keyword>
<dbReference type="Proteomes" id="UP000321638">
    <property type="component" value="Unassembled WGS sequence"/>
</dbReference>
<accession>A0A5C8PMG2</accession>
<sequence length="229" mass="25150">MLPAKINPKPPTKSAFSRALERFRKARAPKDIGPELERLTGFKFGQQAEPEAFHLFVRCAVHGHYSRTHLHRDQSGTYVPSSDPVKAEIGAANGKDGPAMPTTAHIPSAKVAQLLLSPCPWCRGYRKYLHVRCGTCRELVCTGRSYVDKDGAFIFVCHEGCGARARVSGTLSSYEVERMESTLAPPQATQQEKRSTPPQNQPALPRGKSPAITHEKRPLLGGPKQGKRS</sequence>
<evidence type="ECO:0000256" key="1">
    <source>
        <dbReference type="SAM" id="MobiDB-lite"/>
    </source>
</evidence>
<feature type="region of interest" description="Disordered" evidence="1">
    <location>
        <begin position="177"/>
        <end position="229"/>
    </location>
</feature>
<evidence type="ECO:0000313" key="3">
    <source>
        <dbReference type="Proteomes" id="UP000321638"/>
    </source>
</evidence>
<proteinExistence type="predicted"/>
<gene>
    <name evidence="2" type="ORF">FHP25_14735</name>
</gene>
<organism evidence="2 3">
    <name type="scientific">Vineibacter terrae</name>
    <dbReference type="NCBI Taxonomy" id="2586908"/>
    <lineage>
        <taxon>Bacteria</taxon>
        <taxon>Pseudomonadati</taxon>
        <taxon>Pseudomonadota</taxon>
        <taxon>Alphaproteobacteria</taxon>
        <taxon>Hyphomicrobiales</taxon>
        <taxon>Vineibacter</taxon>
    </lineage>
</organism>
<comment type="caution">
    <text evidence="2">The sequence shown here is derived from an EMBL/GenBank/DDBJ whole genome shotgun (WGS) entry which is preliminary data.</text>
</comment>
<evidence type="ECO:0000313" key="2">
    <source>
        <dbReference type="EMBL" id="TXL75138.1"/>
    </source>
</evidence>
<reference evidence="2 3" key="1">
    <citation type="submission" date="2019-06" db="EMBL/GenBank/DDBJ databases">
        <title>New taxonomy in bacterial strain CC-CFT640, isolated from vineyard.</title>
        <authorList>
            <person name="Lin S.-Y."/>
            <person name="Tsai C.-F."/>
            <person name="Young C.-C."/>
        </authorList>
    </citation>
    <scope>NUCLEOTIDE SEQUENCE [LARGE SCALE GENOMIC DNA]</scope>
    <source>
        <strain evidence="2 3">CC-CFT640</strain>
    </source>
</reference>
<protein>
    <submittedName>
        <fullName evidence="2">Uncharacterized protein</fullName>
    </submittedName>
</protein>
<dbReference type="AlphaFoldDB" id="A0A5C8PMG2"/>
<dbReference type="EMBL" id="VDUZ01000015">
    <property type="protein sequence ID" value="TXL75138.1"/>
    <property type="molecule type" value="Genomic_DNA"/>
</dbReference>